<dbReference type="PANTHER" id="PTHR33434:SF3">
    <property type="entry name" value="DEGV DOMAIN-CONTAINING PROTEIN YITS"/>
    <property type="match status" value="1"/>
</dbReference>
<dbReference type="Gene3D" id="3.40.50.10170">
    <property type="match status" value="1"/>
</dbReference>
<accession>A0ABS4F2F7</accession>
<dbReference type="PROSITE" id="PS51482">
    <property type="entry name" value="DEGV"/>
    <property type="match status" value="1"/>
</dbReference>
<comment type="caution">
    <text evidence="3">The sequence shown here is derived from an EMBL/GenBank/DDBJ whole genome shotgun (WGS) entry which is preliminary data.</text>
</comment>
<dbReference type="SUPFAM" id="SSF82549">
    <property type="entry name" value="DAK1/DegV-like"/>
    <property type="match status" value="1"/>
</dbReference>
<sequence length="281" mass="30921">MQKIAVLTDSGSDLTLDELKKNNIEFAPFKVIYSTGEFEDKIDLSPEKVYADLDKEIPTTSLPSTARIENILNKLEEEGYTHVIAVTISSGLSGTSNAIRLALEDHPKLISHVFDTKILSMAEGALVLNAAELVKEGKTFEEIIDELPKLRKKTYGYFTINTLEYLRKGGRIGKVAGTIGEILNLKPIISVDDEGVYYTFAKVRGRKQSINRLLKIAKEHLDKCKCKVWVLNGGSSSEEFNPFFEAVSKLHNIESIAPATIGPALGVHTGPGLLGLVFQEV</sequence>
<organism evidence="3 4">
    <name type="scientific">Clostridium moniliforme</name>
    <dbReference type="NCBI Taxonomy" id="39489"/>
    <lineage>
        <taxon>Bacteria</taxon>
        <taxon>Bacillati</taxon>
        <taxon>Bacillota</taxon>
        <taxon>Clostridia</taxon>
        <taxon>Eubacteriales</taxon>
        <taxon>Clostridiaceae</taxon>
        <taxon>Clostridium</taxon>
    </lineage>
</organism>
<dbReference type="Proteomes" id="UP000783390">
    <property type="component" value="Unassembled WGS sequence"/>
</dbReference>
<dbReference type="EMBL" id="JAGGJZ010000005">
    <property type="protein sequence ID" value="MBP1890267.1"/>
    <property type="molecule type" value="Genomic_DNA"/>
</dbReference>
<name>A0ABS4F2F7_9CLOT</name>
<dbReference type="NCBIfam" id="TIGR00762">
    <property type="entry name" value="DegV"/>
    <property type="match status" value="1"/>
</dbReference>
<keyword evidence="4" id="KW-1185">Reference proteome</keyword>
<gene>
    <name evidence="3" type="ORF">J2Z53_001857</name>
</gene>
<evidence type="ECO:0000313" key="4">
    <source>
        <dbReference type="Proteomes" id="UP000783390"/>
    </source>
</evidence>
<evidence type="ECO:0000256" key="1">
    <source>
        <dbReference type="ARBA" id="ARBA00003238"/>
    </source>
</evidence>
<protein>
    <submittedName>
        <fullName evidence="3">DegV family protein with EDD domain</fullName>
    </submittedName>
</protein>
<dbReference type="InterPro" id="IPR043168">
    <property type="entry name" value="DegV_C"/>
</dbReference>
<dbReference type="InterPro" id="IPR003797">
    <property type="entry name" value="DegV"/>
</dbReference>
<comment type="function">
    <text evidence="1">May bind long-chain fatty acids, such as palmitate, and may play a role in lipid transport or fatty acid metabolism.</text>
</comment>
<evidence type="ECO:0000313" key="3">
    <source>
        <dbReference type="EMBL" id="MBP1890267.1"/>
    </source>
</evidence>
<dbReference type="InterPro" id="IPR050270">
    <property type="entry name" value="DegV_domain_contain"/>
</dbReference>
<dbReference type="RefSeq" id="WP_209797191.1">
    <property type="nucleotide sequence ID" value="NZ_JAGGJZ010000005.1"/>
</dbReference>
<reference evidence="3 4" key="1">
    <citation type="submission" date="2021-03" db="EMBL/GenBank/DDBJ databases">
        <title>Genomic Encyclopedia of Type Strains, Phase IV (KMG-IV): sequencing the most valuable type-strain genomes for metagenomic binning, comparative biology and taxonomic classification.</title>
        <authorList>
            <person name="Goeker M."/>
        </authorList>
    </citation>
    <scope>NUCLEOTIDE SEQUENCE [LARGE SCALE GENOMIC DNA]</scope>
    <source>
        <strain evidence="3 4">DSM 3984</strain>
    </source>
</reference>
<keyword evidence="2" id="KW-0446">Lipid-binding</keyword>
<dbReference type="Gene3D" id="3.30.1180.10">
    <property type="match status" value="1"/>
</dbReference>
<dbReference type="Pfam" id="PF02645">
    <property type="entry name" value="DegV"/>
    <property type="match status" value="1"/>
</dbReference>
<evidence type="ECO:0000256" key="2">
    <source>
        <dbReference type="ARBA" id="ARBA00023121"/>
    </source>
</evidence>
<dbReference type="PANTHER" id="PTHR33434">
    <property type="entry name" value="DEGV DOMAIN-CONTAINING PROTEIN DR_1986-RELATED"/>
    <property type="match status" value="1"/>
</dbReference>
<proteinExistence type="predicted"/>